<sequence>MLVTLYFFEPNPFQVIECDQTLFKEWATFFSLQDVYKPKLSVPSRPLKEVRVEVEQPSLLFLRSGSYNGSWESTVITGMRTRSEVTLADGEFALPGPAYMYIIPVPLLKWKDLQ</sequence>
<dbReference type="Proteomes" id="UP001233999">
    <property type="component" value="Unassembled WGS sequence"/>
</dbReference>
<organism evidence="1 2">
    <name type="scientific">Diploptera punctata</name>
    <name type="common">Pacific beetle cockroach</name>
    <dbReference type="NCBI Taxonomy" id="6984"/>
    <lineage>
        <taxon>Eukaryota</taxon>
        <taxon>Metazoa</taxon>
        <taxon>Ecdysozoa</taxon>
        <taxon>Arthropoda</taxon>
        <taxon>Hexapoda</taxon>
        <taxon>Insecta</taxon>
        <taxon>Pterygota</taxon>
        <taxon>Neoptera</taxon>
        <taxon>Polyneoptera</taxon>
        <taxon>Dictyoptera</taxon>
        <taxon>Blattodea</taxon>
        <taxon>Blaberoidea</taxon>
        <taxon>Blaberidae</taxon>
        <taxon>Diplopterinae</taxon>
        <taxon>Diploptera</taxon>
    </lineage>
</organism>
<keyword evidence="2" id="KW-1185">Reference proteome</keyword>
<dbReference type="AlphaFoldDB" id="A0AAD7ZHJ3"/>
<name>A0AAD7ZHJ3_DIPPU</name>
<dbReference type="EMBL" id="JASPKZ010008137">
    <property type="protein sequence ID" value="KAJ9580809.1"/>
    <property type="molecule type" value="Genomic_DNA"/>
</dbReference>
<proteinExistence type="predicted"/>
<accession>A0AAD7ZHJ3</accession>
<protein>
    <submittedName>
        <fullName evidence="1">Uncharacterized protein</fullName>
    </submittedName>
</protein>
<gene>
    <name evidence="1" type="ORF">L9F63_024013</name>
</gene>
<reference evidence="1" key="2">
    <citation type="submission" date="2023-05" db="EMBL/GenBank/DDBJ databases">
        <authorList>
            <person name="Fouks B."/>
        </authorList>
    </citation>
    <scope>NUCLEOTIDE SEQUENCE</scope>
    <source>
        <strain evidence="1">Stay&amp;Tobe</strain>
        <tissue evidence="1">Testes</tissue>
    </source>
</reference>
<evidence type="ECO:0000313" key="2">
    <source>
        <dbReference type="Proteomes" id="UP001233999"/>
    </source>
</evidence>
<evidence type="ECO:0000313" key="1">
    <source>
        <dbReference type="EMBL" id="KAJ9580809.1"/>
    </source>
</evidence>
<comment type="caution">
    <text evidence="1">The sequence shown here is derived from an EMBL/GenBank/DDBJ whole genome shotgun (WGS) entry which is preliminary data.</text>
</comment>
<reference evidence="1" key="1">
    <citation type="journal article" date="2023" name="IScience">
        <title>Live-bearing cockroach genome reveals convergent evolutionary mechanisms linked to viviparity in insects and beyond.</title>
        <authorList>
            <person name="Fouks B."/>
            <person name="Harrison M.C."/>
            <person name="Mikhailova A.A."/>
            <person name="Marchal E."/>
            <person name="English S."/>
            <person name="Carruthers M."/>
            <person name="Jennings E.C."/>
            <person name="Chiamaka E.L."/>
            <person name="Frigard R.A."/>
            <person name="Pippel M."/>
            <person name="Attardo G.M."/>
            <person name="Benoit J.B."/>
            <person name="Bornberg-Bauer E."/>
            <person name="Tobe S.S."/>
        </authorList>
    </citation>
    <scope>NUCLEOTIDE SEQUENCE</scope>
    <source>
        <strain evidence="1">Stay&amp;Tobe</strain>
    </source>
</reference>
<feature type="non-terminal residue" evidence="1">
    <location>
        <position position="114"/>
    </location>
</feature>